<dbReference type="Proteomes" id="UP000000768">
    <property type="component" value="Chromosome 1"/>
</dbReference>
<proteinExistence type="predicted"/>
<dbReference type="EMBL" id="CM000760">
    <property type="protein sequence ID" value="OQU93043.1"/>
    <property type="molecule type" value="Genomic_DNA"/>
</dbReference>
<organism evidence="1 2">
    <name type="scientific">Sorghum bicolor</name>
    <name type="common">Sorghum</name>
    <name type="synonym">Sorghum vulgare</name>
    <dbReference type="NCBI Taxonomy" id="4558"/>
    <lineage>
        <taxon>Eukaryota</taxon>
        <taxon>Viridiplantae</taxon>
        <taxon>Streptophyta</taxon>
        <taxon>Embryophyta</taxon>
        <taxon>Tracheophyta</taxon>
        <taxon>Spermatophyta</taxon>
        <taxon>Magnoliopsida</taxon>
        <taxon>Liliopsida</taxon>
        <taxon>Poales</taxon>
        <taxon>Poaceae</taxon>
        <taxon>PACMAD clade</taxon>
        <taxon>Panicoideae</taxon>
        <taxon>Andropogonodae</taxon>
        <taxon>Andropogoneae</taxon>
        <taxon>Sorghinae</taxon>
        <taxon>Sorghum</taxon>
    </lineage>
</organism>
<gene>
    <name evidence="1" type="ORF">SORBI_3001G465450</name>
</gene>
<name>A0A1Z5SAU1_SORBI</name>
<accession>A0A1Z5SAU1</accession>
<evidence type="ECO:0000313" key="2">
    <source>
        <dbReference type="Proteomes" id="UP000000768"/>
    </source>
</evidence>
<evidence type="ECO:0000313" key="1">
    <source>
        <dbReference type="EMBL" id="OQU93043.1"/>
    </source>
</evidence>
<dbReference type="Gramene" id="OQU93043">
    <property type="protein sequence ID" value="OQU93043"/>
    <property type="gene ID" value="SORBI_3001G465450"/>
</dbReference>
<reference evidence="1 2" key="1">
    <citation type="journal article" date="2009" name="Nature">
        <title>The Sorghum bicolor genome and the diversification of grasses.</title>
        <authorList>
            <person name="Paterson A.H."/>
            <person name="Bowers J.E."/>
            <person name="Bruggmann R."/>
            <person name="Dubchak I."/>
            <person name="Grimwood J."/>
            <person name="Gundlach H."/>
            <person name="Haberer G."/>
            <person name="Hellsten U."/>
            <person name="Mitros T."/>
            <person name="Poliakov A."/>
            <person name="Schmutz J."/>
            <person name="Spannagl M."/>
            <person name="Tang H."/>
            <person name="Wang X."/>
            <person name="Wicker T."/>
            <person name="Bharti A.K."/>
            <person name="Chapman J."/>
            <person name="Feltus F.A."/>
            <person name="Gowik U."/>
            <person name="Grigoriev I.V."/>
            <person name="Lyons E."/>
            <person name="Maher C.A."/>
            <person name="Martis M."/>
            <person name="Narechania A."/>
            <person name="Otillar R.P."/>
            <person name="Penning B.W."/>
            <person name="Salamov A.A."/>
            <person name="Wang Y."/>
            <person name="Zhang L."/>
            <person name="Carpita N.C."/>
            <person name="Freeling M."/>
            <person name="Gingle A.R."/>
            <person name="Hash C.T."/>
            <person name="Keller B."/>
            <person name="Klein P."/>
            <person name="Kresovich S."/>
            <person name="McCann M.C."/>
            <person name="Ming R."/>
            <person name="Peterson D.G."/>
            <person name="Mehboob-ur-Rahman"/>
            <person name="Ware D."/>
            <person name="Westhoff P."/>
            <person name="Mayer K.F."/>
            <person name="Messing J."/>
            <person name="Rokhsar D.S."/>
        </authorList>
    </citation>
    <scope>NUCLEOTIDE SEQUENCE [LARGE SCALE GENOMIC DNA]</scope>
    <source>
        <strain evidence="2">cv. BTx623</strain>
    </source>
</reference>
<dbReference type="InParanoid" id="A0A1Z5SAU1"/>
<reference evidence="2" key="2">
    <citation type="journal article" date="2018" name="Plant J.">
        <title>The Sorghum bicolor reference genome: improved assembly, gene annotations, a transcriptome atlas, and signatures of genome organization.</title>
        <authorList>
            <person name="McCormick R.F."/>
            <person name="Truong S.K."/>
            <person name="Sreedasyam A."/>
            <person name="Jenkins J."/>
            <person name="Shu S."/>
            <person name="Sims D."/>
            <person name="Kennedy M."/>
            <person name="Amirebrahimi M."/>
            <person name="Weers B.D."/>
            <person name="McKinley B."/>
            <person name="Mattison A."/>
            <person name="Morishige D.T."/>
            <person name="Grimwood J."/>
            <person name="Schmutz J."/>
            <person name="Mullet J.E."/>
        </authorList>
    </citation>
    <scope>NUCLEOTIDE SEQUENCE [LARGE SCALE GENOMIC DNA]</scope>
    <source>
        <strain evidence="2">cv. BTx623</strain>
    </source>
</reference>
<dbReference type="AlphaFoldDB" id="A0A1Z5SAU1"/>
<sequence>MQPQSLCFPRGRKPRVIRPGALPCPLSREWQSQRIARHFFSPIPPRLRLPIPPSSPWIISYAVTSAASPLPAWQHLRLRMLHRPTIFKC</sequence>
<keyword evidence="2" id="KW-1185">Reference proteome</keyword>
<protein>
    <submittedName>
        <fullName evidence="1">Uncharacterized protein</fullName>
    </submittedName>
</protein>